<evidence type="ECO:0000313" key="2">
    <source>
        <dbReference type="EMBL" id="KZT10849.1"/>
    </source>
</evidence>
<dbReference type="GeneID" id="63825008"/>
<evidence type="ECO:0000313" key="3">
    <source>
        <dbReference type="Proteomes" id="UP000076871"/>
    </source>
</evidence>
<dbReference type="AlphaFoldDB" id="A0A165GUZ0"/>
<protein>
    <submittedName>
        <fullName evidence="2">Uncharacterized protein</fullName>
    </submittedName>
</protein>
<feature type="region of interest" description="Disordered" evidence="1">
    <location>
        <begin position="38"/>
        <end position="61"/>
    </location>
</feature>
<reference evidence="2 3" key="1">
    <citation type="journal article" date="2016" name="Mol. Biol. Evol.">
        <title>Comparative Genomics of Early-Diverging Mushroom-Forming Fungi Provides Insights into the Origins of Lignocellulose Decay Capabilities.</title>
        <authorList>
            <person name="Nagy L.G."/>
            <person name="Riley R."/>
            <person name="Tritt A."/>
            <person name="Adam C."/>
            <person name="Daum C."/>
            <person name="Floudas D."/>
            <person name="Sun H."/>
            <person name="Yadav J.S."/>
            <person name="Pangilinan J."/>
            <person name="Larsson K.H."/>
            <person name="Matsuura K."/>
            <person name="Barry K."/>
            <person name="Labutti K."/>
            <person name="Kuo R."/>
            <person name="Ohm R.A."/>
            <person name="Bhattacharya S.S."/>
            <person name="Shirouzu T."/>
            <person name="Yoshinaga Y."/>
            <person name="Martin F.M."/>
            <person name="Grigoriev I.V."/>
            <person name="Hibbett D.S."/>
        </authorList>
    </citation>
    <scope>NUCLEOTIDE SEQUENCE [LARGE SCALE GENOMIC DNA]</scope>
    <source>
        <strain evidence="2 3">93-53</strain>
    </source>
</reference>
<name>A0A165GUZ0_9APHY</name>
<dbReference type="RefSeq" id="XP_040768589.1">
    <property type="nucleotide sequence ID" value="XM_040907979.1"/>
</dbReference>
<evidence type="ECO:0000256" key="1">
    <source>
        <dbReference type="SAM" id="MobiDB-lite"/>
    </source>
</evidence>
<dbReference type="Proteomes" id="UP000076871">
    <property type="component" value="Unassembled WGS sequence"/>
</dbReference>
<accession>A0A165GUZ0</accession>
<gene>
    <name evidence="2" type="ORF">LAESUDRAFT_721241</name>
</gene>
<keyword evidence="3" id="KW-1185">Reference proteome</keyword>
<dbReference type="EMBL" id="KV427608">
    <property type="protein sequence ID" value="KZT10849.1"/>
    <property type="molecule type" value="Genomic_DNA"/>
</dbReference>
<proteinExistence type="predicted"/>
<dbReference type="InParanoid" id="A0A165GUZ0"/>
<sequence length="99" mass="10186">MLLLSHTSGAGHTGASRLCAPCPDSNNSEILYHCSSAPRSTLWPSPSCPRPPDPTSAWSHCPSAALQPSHLGDLPQLPAFDLPTGLLTSQHPGPPAGAS</sequence>
<organism evidence="2 3">
    <name type="scientific">Laetiporus sulphureus 93-53</name>
    <dbReference type="NCBI Taxonomy" id="1314785"/>
    <lineage>
        <taxon>Eukaryota</taxon>
        <taxon>Fungi</taxon>
        <taxon>Dikarya</taxon>
        <taxon>Basidiomycota</taxon>
        <taxon>Agaricomycotina</taxon>
        <taxon>Agaricomycetes</taxon>
        <taxon>Polyporales</taxon>
        <taxon>Laetiporus</taxon>
    </lineage>
</organism>